<dbReference type="CDD" id="cd00431">
    <property type="entry name" value="cysteine_hydrolases"/>
    <property type="match status" value="1"/>
</dbReference>
<dbReference type="GO" id="GO:0016787">
    <property type="term" value="F:hydrolase activity"/>
    <property type="evidence" value="ECO:0007669"/>
    <property type="project" value="UniProtKB-KW"/>
</dbReference>
<name>A0A1T4QJ47_9HYPH</name>
<dbReference type="InterPro" id="IPR050272">
    <property type="entry name" value="Isochorismatase-like_hydrls"/>
</dbReference>
<dbReference type="Proteomes" id="UP000190135">
    <property type="component" value="Unassembled WGS sequence"/>
</dbReference>
<dbReference type="PANTHER" id="PTHR43540">
    <property type="entry name" value="PEROXYUREIDOACRYLATE/UREIDOACRYLATE AMIDOHYDROLASE-RELATED"/>
    <property type="match status" value="1"/>
</dbReference>
<dbReference type="OrthoDB" id="9794942at2"/>
<evidence type="ECO:0000259" key="2">
    <source>
        <dbReference type="Pfam" id="PF00857"/>
    </source>
</evidence>
<dbReference type="SUPFAM" id="SSF52499">
    <property type="entry name" value="Isochorismatase-like hydrolases"/>
    <property type="match status" value="1"/>
</dbReference>
<dbReference type="Pfam" id="PF00857">
    <property type="entry name" value="Isochorismatase"/>
    <property type="match status" value="1"/>
</dbReference>
<dbReference type="EMBL" id="FUXL01000005">
    <property type="protein sequence ID" value="SKA03712.1"/>
    <property type="molecule type" value="Genomic_DNA"/>
</dbReference>
<accession>A0A1T4QJ47</accession>
<evidence type="ECO:0000256" key="1">
    <source>
        <dbReference type="ARBA" id="ARBA00022801"/>
    </source>
</evidence>
<protein>
    <submittedName>
        <fullName evidence="3">Nicotinamidase-related amidase</fullName>
    </submittedName>
</protein>
<keyword evidence="1" id="KW-0378">Hydrolase</keyword>
<dbReference type="InterPro" id="IPR036380">
    <property type="entry name" value="Isochorismatase-like_sf"/>
</dbReference>
<dbReference type="AlphaFoldDB" id="A0A1T4QJ47"/>
<organism evidence="3 4">
    <name type="scientific">Consotaella salsifontis</name>
    <dbReference type="NCBI Taxonomy" id="1365950"/>
    <lineage>
        <taxon>Bacteria</taxon>
        <taxon>Pseudomonadati</taxon>
        <taxon>Pseudomonadota</taxon>
        <taxon>Alphaproteobacteria</taxon>
        <taxon>Hyphomicrobiales</taxon>
        <taxon>Aurantimonadaceae</taxon>
        <taxon>Consotaella</taxon>
    </lineage>
</organism>
<reference evidence="4" key="1">
    <citation type="submission" date="2017-02" db="EMBL/GenBank/DDBJ databases">
        <authorList>
            <person name="Varghese N."/>
            <person name="Submissions S."/>
        </authorList>
    </citation>
    <scope>NUCLEOTIDE SEQUENCE [LARGE SCALE GENOMIC DNA]</scope>
    <source>
        <strain evidence="4">USBA 369</strain>
    </source>
</reference>
<keyword evidence="4" id="KW-1185">Reference proteome</keyword>
<evidence type="ECO:0000313" key="4">
    <source>
        <dbReference type="Proteomes" id="UP000190135"/>
    </source>
</evidence>
<evidence type="ECO:0000313" key="3">
    <source>
        <dbReference type="EMBL" id="SKA03712.1"/>
    </source>
</evidence>
<dbReference type="RefSeq" id="WP_078707992.1">
    <property type="nucleotide sequence ID" value="NZ_FUXL01000005.1"/>
</dbReference>
<gene>
    <name evidence="3" type="ORF">SAMN05428963_10577</name>
</gene>
<dbReference type="PANTHER" id="PTHR43540:SF7">
    <property type="entry name" value="ISOCHORISMATASE FAMILY PROTEIN YECD"/>
    <property type="match status" value="1"/>
</dbReference>
<sequence length="198" mass="20491">MAITSLDARTALIVIDLQKGILPMVPAALGAEIVSKVASLAAAFRARQLPVVFVNVAGGAPGRTEQPRPGGDLPADWTELVPELGVAAEDIRVTKHSWGAFTATGLAEMLKECGVTHVVICGIATSIGVETTARQAYELGFNVALAVDAMTDRIAEAHENSLKRIFPRLGETGTCAAIIAALEGRESGKSAGDGGRSC</sequence>
<proteinExistence type="predicted"/>
<feature type="domain" description="Isochorismatase-like" evidence="2">
    <location>
        <begin position="10"/>
        <end position="174"/>
    </location>
</feature>
<dbReference type="STRING" id="1365950.SAMN05428963_10577"/>
<dbReference type="Gene3D" id="3.40.50.850">
    <property type="entry name" value="Isochorismatase-like"/>
    <property type="match status" value="1"/>
</dbReference>
<dbReference type="InterPro" id="IPR000868">
    <property type="entry name" value="Isochorismatase-like_dom"/>
</dbReference>